<evidence type="ECO:0000256" key="1">
    <source>
        <dbReference type="SAM" id="SignalP"/>
    </source>
</evidence>
<dbReference type="InterPro" id="IPR010310">
    <property type="entry name" value="T7SS_ESAT-6-like"/>
</dbReference>
<comment type="caution">
    <text evidence="2">The sequence shown here is derived from an EMBL/GenBank/DDBJ whole genome shotgun (WGS) entry which is preliminary data.</text>
</comment>
<protein>
    <submittedName>
        <fullName evidence="2">Uncharacterized protein</fullName>
    </submittedName>
</protein>
<proteinExistence type="predicted"/>
<dbReference type="SUPFAM" id="SSF140453">
    <property type="entry name" value="EsxAB dimer-like"/>
    <property type="match status" value="1"/>
</dbReference>
<sequence length="124" mass="12627">MYFSRIIPATLFAVLATAAPAPAPQTVNVDYAAIEAFRANLQGICSNIDASLSGASGEFNGLIGGFSGDTASAFQQIWAQIGNGNYEIQDACAQLISGLGGLSETYSQAESDNAAAFAGLLGKA</sequence>
<organism evidence="2 3">
    <name type="scientific">Aspergillus granulosus</name>
    <dbReference type="NCBI Taxonomy" id="176169"/>
    <lineage>
        <taxon>Eukaryota</taxon>
        <taxon>Fungi</taxon>
        <taxon>Dikarya</taxon>
        <taxon>Ascomycota</taxon>
        <taxon>Pezizomycotina</taxon>
        <taxon>Eurotiomycetes</taxon>
        <taxon>Eurotiomycetidae</taxon>
        <taxon>Eurotiales</taxon>
        <taxon>Aspergillaceae</taxon>
        <taxon>Aspergillus</taxon>
        <taxon>Aspergillus subgen. Nidulantes</taxon>
    </lineage>
</organism>
<dbReference type="InterPro" id="IPR036689">
    <property type="entry name" value="ESAT-6-like_sf"/>
</dbReference>
<keyword evidence="1" id="KW-0732">Signal</keyword>
<name>A0ABR4HD60_9EURO</name>
<dbReference type="Gene3D" id="1.10.287.1060">
    <property type="entry name" value="ESAT-6-like"/>
    <property type="match status" value="1"/>
</dbReference>
<feature type="signal peptide" evidence="1">
    <location>
        <begin position="1"/>
        <end position="18"/>
    </location>
</feature>
<reference evidence="2 3" key="1">
    <citation type="submission" date="2024-07" db="EMBL/GenBank/DDBJ databases">
        <title>Section-level genome sequencing and comparative genomics of Aspergillus sections Usti and Cavernicolus.</title>
        <authorList>
            <consortium name="Lawrence Berkeley National Laboratory"/>
            <person name="Nybo J.L."/>
            <person name="Vesth T.C."/>
            <person name="Theobald S."/>
            <person name="Frisvad J.C."/>
            <person name="Larsen T.O."/>
            <person name="Kjaerboelling I."/>
            <person name="Rothschild-Mancinelli K."/>
            <person name="Lyhne E.K."/>
            <person name="Kogle M.E."/>
            <person name="Barry K."/>
            <person name="Clum A."/>
            <person name="Na H."/>
            <person name="Ledsgaard L."/>
            <person name="Lin J."/>
            <person name="Lipzen A."/>
            <person name="Kuo A."/>
            <person name="Riley R."/>
            <person name="Mondo S."/>
            <person name="Labutti K."/>
            <person name="Haridas S."/>
            <person name="Pangalinan J."/>
            <person name="Salamov A.A."/>
            <person name="Simmons B.A."/>
            <person name="Magnuson J.K."/>
            <person name="Chen J."/>
            <person name="Drula E."/>
            <person name="Henrissat B."/>
            <person name="Wiebenga A."/>
            <person name="Lubbers R.J."/>
            <person name="Gomes A.C."/>
            <person name="Makela M.R."/>
            <person name="Stajich J."/>
            <person name="Grigoriev I.V."/>
            <person name="Mortensen U.H."/>
            <person name="De Vries R.P."/>
            <person name="Baker S.E."/>
            <person name="Andersen M.R."/>
        </authorList>
    </citation>
    <scope>NUCLEOTIDE SEQUENCE [LARGE SCALE GENOMIC DNA]</scope>
    <source>
        <strain evidence="2 3">CBS 588.65</strain>
    </source>
</reference>
<feature type="chain" id="PRO_5045873850" evidence="1">
    <location>
        <begin position="19"/>
        <end position="124"/>
    </location>
</feature>
<accession>A0ABR4HD60</accession>
<evidence type="ECO:0000313" key="2">
    <source>
        <dbReference type="EMBL" id="KAL2813428.1"/>
    </source>
</evidence>
<evidence type="ECO:0000313" key="3">
    <source>
        <dbReference type="Proteomes" id="UP001610334"/>
    </source>
</evidence>
<dbReference type="Proteomes" id="UP001610334">
    <property type="component" value="Unassembled WGS sequence"/>
</dbReference>
<gene>
    <name evidence="2" type="ORF">BJX63DRAFT_394412</name>
</gene>
<keyword evidence="3" id="KW-1185">Reference proteome</keyword>
<dbReference type="Pfam" id="PF06013">
    <property type="entry name" value="WXG100"/>
    <property type="match status" value="1"/>
</dbReference>
<dbReference type="EMBL" id="JBFXLT010000040">
    <property type="protein sequence ID" value="KAL2813428.1"/>
    <property type="molecule type" value="Genomic_DNA"/>
</dbReference>